<dbReference type="AlphaFoldDB" id="A0A370S992"/>
<gene>
    <name evidence="1" type="ORF">DEU51_114137</name>
</gene>
<reference evidence="1 2" key="1">
    <citation type="submission" date="2018-07" db="EMBL/GenBank/DDBJ databases">
        <title>Genome sequencing of rice bacterial endophytes.</title>
        <authorList>
            <person name="Venturi V."/>
        </authorList>
    </citation>
    <scope>NUCLEOTIDE SEQUENCE [LARGE SCALE GENOMIC DNA]</scope>
    <source>
        <strain evidence="1 2">E2333</strain>
    </source>
</reference>
<protein>
    <submittedName>
        <fullName evidence="1">Uncharacterized protein</fullName>
    </submittedName>
</protein>
<organism evidence="1 2">
    <name type="scientific">Pseudomonas jessenii</name>
    <dbReference type="NCBI Taxonomy" id="77298"/>
    <lineage>
        <taxon>Bacteria</taxon>
        <taxon>Pseudomonadati</taxon>
        <taxon>Pseudomonadota</taxon>
        <taxon>Gammaproteobacteria</taxon>
        <taxon>Pseudomonadales</taxon>
        <taxon>Pseudomonadaceae</taxon>
        <taxon>Pseudomonas</taxon>
    </lineage>
</organism>
<dbReference type="Proteomes" id="UP000255365">
    <property type="component" value="Unassembled WGS sequence"/>
</dbReference>
<dbReference type="EMBL" id="QRAV01000014">
    <property type="protein sequence ID" value="RDL16278.1"/>
    <property type="molecule type" value="Genomic_DNA"/>
</dbReference>
<name>A0A370S992_PSEJE</name>
<proteinExistence type="predicted"/>
<comment type="caution">
    <text evidence="1">The sequence shown here is derived from an EMBL/GenBank/DDBJ whole genome shotgun (WGS) entry which is preliminary data.</text>
</comment>
<sequence length="69" mass="8030">MAGCNASSFGNRYRVPIEKRFRSAAAIVIEVDIAFLSKLQVRRLTERWQTFRKDEDFKMLLVLSHSLGR</sequence>
<accession>A0A370S992</accession>
<evidence type="ECO:0000313" key="1">
    <source>
        <dbReference type="EMBL" id="RDL16278.1"/>
    </source>
</evidence>
<evidence type="ECO:0000313" key="2">
    <source>
        <dbReference type="Proteomes" id="UP000255365"/>
    </source>
</evidence>